<keyword evidence="2" id="KW-0238">DNA-binding</keyword>
<dbReference type="CDD" id="cd01189">
    <property type="entry name" value="INT_ICEBs1_C_like"/>
    <property type="match status" value="1"/>
</dbReference>
<accession>A0AAP4BUN9</accession>
<organism evidence="5 6">
    <name type="scientific">Corynebacterium propinquum</name>
    <dbReference type="NCBI Taxonomy" id="43769"/>
    <lineage>
        <taxon>Bacteria</taxon>
        <taxon>Bacillati</taxon>
        <taxon>Actinomycetota</taxon>
        <taxon>Actinomycetes</taxon>
        <taxon>Mycobacteriales</taxon>
        <taxon>Corynebacteriaceae</taxon>
        <taxon>Corynebacterium</taxon>
    </lineage>
</organism>
<dbReference type="InterPro" id="IPR002104">
    <property type="entry name" value="Integrase_catalytic"/>
</dbReference>
<protein>
    <submittedName>
        <fullName evidence="5">Site-specific integrase</fullName>
    </submittedName>
</protein>
<evidence type="ECO:0000259" key="4">
    <source>
        <dbReference type="PROSITE" id="PS51898"/>
    </source>
</evidence>
<dbReference type="GO" id="GO:0003677">
    <property type="term" value="F:DNA binding"/>
    <property type="evidence" value="ECO:0007669"/>
    <property type="project" value="UniProtKB-KW"/>
</dbReference>
<dbReference type="PROSITE" id="PS51898">
    <property type="entry name" value="TYR_RECOMBINASE"/>
    <property type="match status" value="1"/>
</dbReference>
<evidence type="ECO:0000313" key="5">
    <source>
        <dbReference type="EMBL" id="MDK4326760.1"/>
    </source>
</evidence>
<dbReference type="GO" id="GO:0015074">
    <property type="term" value="P:DNA integration"/>
    <property type="evidence" value="ECO:0007669"/>
    <property type="project" value="InterPro"/>
</dbReference>
<dbReference type="PANTHER" id="PTHR30349">
    <property type="entry name" value="PHAGE INTEGRASE-RELATED"/>
    <property type="match status" value="1"/>
</dbReference>
<sequence>MSVQKRTTRAGTVRWVARWRDTNGRQTSKSFDTRRAAKEHLAKIDTARAQGKLPNVNKLTVSELFDYFLQAKTFSEASTRTYRGVQTVQLGPIAGMRARDVTRIHIDRWANQLRTGRPWRGEGDTGLSESTAIDVLNKTSTVFNHAVEYQLVGSNPVRMKMRTTRVEPDVIPSRADIARIIQRIATGGYRVRGRYTRGPDSELAAFFTALARTGMRFSELCGVIVSEVDLDAGVIRVRKQLARGRIERVPLKTARSRRDIPIPTDLVPILIERTTGRAGSAWLFSSASGGPVTVPTASAVIHGATRHEGLGHVHAHSFRHAYASQLLTAGVPVQDAAAVLGHSPAQLLDTYAHVIDGSAQRVRDALACGIFEGSQASSPARDMV</sequence>
<proteinExistence type="inferred from homology"/>
<dbReference type="SUPFAM" id="SSF56349">
    <property type="entry name" value="DNA breaking-rejoining enzymes"/>
    <property type="match status" value="1"/>
</dbReference>
<dbReference type="InterPro" id="IPR050090">
    <property type="entry name" value="Tyrosine_recombinase_XerCD"/>
</dbReference>
<gene>
    <name evidence="5" type="ORF">QPX54_09635</name>
</gene>
<dbReference type="PANTHER" id="PTHR30349:SF64">
    <property type="entry name" value="PROPHAGE INTEGRASE INTD-RELATED"/>
    <property type="match status" value="1"/>
</dbReference>
<reference evidence="5" key="1">
    <citation type="submission" date="2023-05" db="EMBL/GenBank/DDBJ databases">
        <title>Metabolic capabilities are highly conserved among human nasal-associated Corynebacterium species in pangenomic analyses.</title>
        <authorList>
            <person name="Tran T.H."/>
            <person name="Roberts A.Q."/>
            <person name="Escapa I.F."/>
            <person name="Gao W."/>
            <person name="Conlan S."/>
            <person name="Kong H."/>
            <person name="Segre J.A."/>
            <person name="Kelly M.S."/>
            <person name="Lemon K.P."/>
        </authorList>
    </citation>
    <scope>NUCLEOTIDE SEQUENCE</scope>
    <source>
        <strain evidence="5">KPL2654</strain>
    </source>
</reference>
<evidence type="ECO:0000313" key="6">
    <source>
        <dbReference type="Proteomes" id="UP001226160"/>
    </source>
</evidence>
<dbReference type="EMBL" id="JASNVP010000009">
    <property type="protein sequence ID" value="MDK4326760.1"/>
    <property type="molecule type" value="Genomic_DNA"/>
</dbReference>
<dbReference type="InterPro" id="IPR013762">
    <property type="entry name" value="Integrase-like_cat_sf"/>
</dbReference>
<name>A0AAP4BUN9_9CORY</name>
<dbReference type="Gene3D" id="1.10.150.130">
    <property type="match status" value="1"/>
</dbReference>
<dbReference type="InterPro" id="IPR010998">
    <property type="entry name" value="Integrase_recombinase_N"/>
</dbReference>
<evidence type="ECO:0000256" key="1">
    <source>
        <dbReference type="ARBA" id="ARBA00008857"/>
    </source>
</evidence>
<dbReference type="Pfam" id="PF00589">
    <property type="entry name" value="Phage_integrase"/>
    <property type="match status" value="1"/>
</dbReference>
<dbReference type="GO" id="GO:0006310">
    <property type="term" value="P:DNA recombination"/>
    <property type="evidence" value="ECO:0007669"/>
    <property type="project" value="UniProtKB-KW"/>
</dbReference>
<evidence type="ECO:0000256" key="3">
    <source>
        <dbReference type="ARBA" id="ARBA00023172"/>
    </source>
</evidence>
<comment type="similarity">
    <text evidence="1">Belongs to the 'phage' integrase family.</text>
</comment>
<dbReference type="InterPro" id="IPR011010">
    <property type="entry name" value="DNA_brk_join_enz"/>
</dbReference>
<dbReference type="Proteomes" id="UP001226160">
    <property type="component" value="Unassembled WGS sequence"/>
</dbReference>
<feature type="domain" description="Tyr recombinase" evidence="4">
    <location>
        <begin position="166"/>
        <end position="367"/>
    </location>
</feature>
<dbReference type="AlphaFoldDB" id="A0AAP4BUN9"/>
<keyword evidence="3" id="KW-0233">DNA recombination</keyword>
<dbReference type="RefSeq" id="WP_284589937.1">
    <property type="nucleotide sequence ID" value="NZ_JASNVP010000009.1"/>
</dbReference>
<evidence type="ECO:0000256" key="2">
    <source>
        <dbReference type="ARBA" id="ARBA00023125"/>
    </source>
</evidence>
<comment type="caution">
    <text evidence="5">The sequence shown here is derived from an EMBL/GenBank/DDBJ whole genome shotgun (WGS) entry which is preliminary data.</text>
</comment>
<dbReference type="Gene3D" id="1.10.443.10">
    <property type="entry name" value="Intergrase catalytic core"/>
    <property type="match status" value="1"/>
</dbReference>